<dbReference type="STRING" id="4577.A0A1D6GNR2"/>
<name>A0A1D6GNR2_MAIZE</name>
<dbReference type="ExpressionAtlas" id="A0A1D6GNR2">
    <property type="expression patterns" value="baseline and differential"/>
</dbReference>
<dbReference type="AlphaFoldDB" id="A0A1D6GNR2"/>
<dbReference type="EMBL" id="CM000781">
    <property type="protein sequence ID" value="AQK64853.1"/>
    <property type="molecule type" value="Genomic_DNA"/>
</dbReference>
<dbReference type="InterPro" id="IPR029063">
    <property type="entry name" value="SAM-dependent_MTases_sf"/>
</dbReference>
<dbReference type="SUPFAM" id="SSF53335">
    <property type="entry name" value="S-adenosyl-L-methionine-dependent methyltransferases"/>
    <property type="match status" value="1"/>
</dbReference>
<keyword evidence="1" id="KW-0949">S-adenosyl-L-methionine</keyword>
<feature type="domain" description="Protein arginine N-methyltransferase" evidence="2">
    <location>
        <begin position="43"/>
        <end position="104"/>
    </location>
</feature>
<organism evidence="3">
    <name type="scientific">Zea mays</name>
    <name type="common">Maize</name>
    <dbReference type="NCBI Taxonomy" id="4577"/>
    <lineage>
        <taxon>Eukaryota</taxon>
        <taxon>Viridiplantae</taxon>
        <taxon>Streptophyta</taxon>
        <taxon>Embryophyta</taxon>
        <taxon>Tracheophyta</taxon>
        <taxon>Spermatophyta</taxon>
        <taxon>Magnoliopsida</taxon>
        <taxon>Liliopsida</taxon>
        <taxon>Poales</taxon>
        <taxon>Poaceae</taxon>
        <taxon>PACMAD clade</taxon>
        <taxon>Panicoideae</taxon>
        <taxon>Andropogonodae</taxon>
        <taxon>Andropogoneae</taxon>
        <taxon>Tripsacinae</taxon>
        <taxon>Zea</taxon>
    </lineage>
</organism>
<dbReference type="PaxDb" id="4577-GRMZM2G073109_P01"/>
<dbReference type="Pfam" id="PF22528">
    <property type="entry name" value="PRMT_C"/>
    <property type="match status" value="1"/>
</dbReference>
<dbReference type="Gene3D" id="2.70.160.11">
    <property type="entry name" value="Hnrnp arginine n-methyltransferase1"/>
    <property type="match status" value="1"/>
</dbReference>
<evidence type="ECO:0000313" key="3">
    <source>
        <dbReference type="EMBL" id="AQK64853.1"/>
    </source>
</evidence>
<dbReference type="InterPro" id="IPR055135">
    <property type="entry name" value="PRMT_dom"/>
</dbReference>
<dbReference type="InParanoid" id="A0A1D6GNR2"/>
<dbReference type="eggNOG" id="KOG1499">
    <property type="taxonomic scope" value="Eukaryota"/>
</dbReference>
<gene>
    <name evidence="3" type="ORF">ZEAMMB73_Zm00001d013944</name>
</gene>
<reference evidence="3" key="1">
    <citation type="submission" date="2015-12" db="EMBL/GenBank/DDBJ databases">
        <title>Update maize B73 reference genome by single molecule sequencing technologies.</title>
        <authorList>
            <consortium name="Maize Genome Sequencing Project"/>
            <person name="Ware D."/>
        </authorList>
    </citation>
    <scope>NUCLEOTIDE SEQUENCE</scope>
    <source>
        <tissue evidence="3">Seedling</tissue>
    </source>
</reference>
<accession>A0A1D6GNR2</accession>
<evidence type="ECO:0000256" key="1">
    <source>
        <dbReference type="ARBA" id="ARBA00022691"/>
    </source>
</evidence>
<protein>
    <recommendedName>
        <fullName evidence="2">Protein arginine N-methyltransferase domain-containing protein</fullName>
    </recommendedName>
</protein>
<sequence>MQHFGLMLSSMDQHARNPRSNLVNHRMGTPKMPAQVVRRKKPDVSVVLSTAPEDAPIHWQQTLLYLFGPIELNKDQIIEGSVIISQSQQHARFLNICLEYFTGDQWYVKESVMR</sequence>
<evidence type="ECO:0000259" key="2">
    <source>
        <dbReference type="Pfam" id="PF22528"/>
    </source>
</evidence>
<proteinExistence type="predicted"/>